<protein>
    <submittedName>
        <fullName evidence="3">Restriction endonuclease</fullName>
    </submittedName>
</protein>
<keyword evidence="4" id="KW-1185">Reference proteome</keyword>
<dbReference type="Pfam" id="PF04471">
    <property type="entry name" value="Mrr_cat"/>
    <property type="match status" value="1"/>
</dbReference>
<dbReference type="RefSeq" id="WP_170830649.1">
    <property type="nucleotide sequence ID" value="NZ_FNHL01000004.1"/>
</dbReference>
<dbReference type="EMBL" id="FNHL01000004">
    <property type="protein sequence ID" value="SDM93934.1"/>
    <property type="molecule type" value="Genomic_DNA"/>
</dbReference>
<feature type="transmembrane region" description="Helical" evidence="1">
    <location>
        <begin position="358"/>
        <end position="376"/>
    </location>
</feature>
<dbReference type="AlphaFoldDB" id="A0A1G9XB30"/>
<accession>A0A1G9XB30</accession>
<feature type="transmembrane region" description="Helical" evidence="1">
    <location>
        <begin position="429"/>
        <end position="448"/>
    </location>
</feature>
<feature type="transmembrane region" description="Helical" evidence="1">
    <location>
        <begin position="455"/>
        <end position="474"/>
    </location>
</feature>
<keyword evidence="1" id="KW-0812">Transmembrane</keyword>
<dbReference type="InterPro" id="IPR007560">
    <property type="entry name" value="Restrct_endonuc_IV_Mrr"/>
</dbReference>
<evidence type="ECO:0000313" key="3">
    <source>
        <dbReference type="EMBL" id="SDM93934.1"/>
    </source>
</evidence>
<keyword evidence="3" id="KW-0255">Endonuclease</keyword>
<dbReference type="InterPro" id="IPR011335">
    <property type="entry name" value="Restrct_endonuc-II-like"/>
</dbReference>
<dbReference type="Gene3D" id="3.40.1350.10">
    <property type="match status" value="1"/>
</dbReference>
<feature type="transmembrane region" description="Helical" evidence="1">
    <location>
        <begin position="486"/>
        <end position="508"/>
    </location>
</feature>
<keyword evidence="3" id="KW-0378">Hydrolase</keyword>
<dbReference type="OrthoDB" id="141004at2157"/>
<keyword evidence="3" id="KW-0540">Nuclease</keyword>
<keyword evidence="1" id="KW-0472">Membrane</keyword>
<evidence type="ECO:0000313" key="4">
    <source>
        <dbReference type="Proteomes" id="UP000199451"/>
    </source>
</evidence>
<dbReference type="PANTHER" id="PTHR30015:SF7">
    <property type="entry name" value="TYPE IV METHYL-DIRECTED RESTRICTION ENZYME ECOKMRR"/>
    <property type="match status" value="1"/>
</dbReference>
<dbReference type="InterPro" id="IPR052906">
    <property type="entry name" value="Type_IV_Methyl-Rstrct_Enzyme"/>
</dbReference>
<dbReference type="GO" id="GO:0003677">
    <property type="term" value="F:DNA binding"/>
    <property type="evidence" value="ECO:0007669"/>
    <property type="project" value="InterPro"/>
</dbReference>
<dbReference type="GO" id="GO:0015666">
    <property type="term" value="F:restriction endodeoxyribonuclease activity"/>
    <property type="evidence" value="ECO:0007669"/>
    <property type="project" value="TreeGrafter"/>
</dbReference>
<feature type="transmembrane region" description="Helical" evidence="1">
    <location>
        <begin position="299"/>
        <end position="321"/>
    </location>
</feature>
<reference evidence="4" key="1">
    <citation type="submission" date="2016-10" db="EMBL/GenBank/DDBJ databases">
        <authorList>
            <person name="Varghese N."/>
            <person name="Submissions S."/>
        </authorList>
    </citation>
    <scope>NUCLEOTIDE SEQUENCE [LARGE SCALE GENOMIC DNA]</scope>
    <source>
        <strain evidence="4">CGMCC 1.10119</strain>
    </source>
</reference>
<feature type="transmembrane region" description="Helical" evidence="1">
    <location>
        <begin position="268"/>
        <end position="287"/>
    </location>
</feature>
<feature type="transmembrane region" description="Helical" evidence="1">
    <location>
        <begin position="403"/>
        <end position="423"/>
    </location>
</feature>
<gene>
    <name evidence="3" type="ORF">SAMN04487949_2916</name>
</gene>
<name>A0A1G9XB30_9EURY</name>
<feature type="transmembrane region" description="Helical" evidence="1">
    <location>
        <begin position="520"/>
        <end position="542"/>
    </location>
</feature>
<dbReference type="PANTHER" id="PTHR30015">
    <property type="entry name" value="MRR RESTRICTION SYSTEM PROTEIN"/>
    <property type="match status" value="1"/>
</dbReference>
<organism evidence="3 4">
    <name type="scientific">Halogranum gelatinilyticum</name>
    <dbReference type="NCBI Taxonomy" id="660521"/>
    <lineage>
        <taxon>Archaea</taxon>
        <taxon>Methanobacteriati</taxon>
        <taxon>Methanobacteriota</taxon>
        <taxon>Stenosarchaea group</taxon>
        <taxon>Halobacteria</taxon>
        <taxon>Halobacteriales</taxon>
        <taxon>Haloferacaceae</taxon>
    </lineage>
</organism>
<feature type="transmembrane region" description="Helical" evidence="1">
    <location>
        <begin position="328"/>
        <end position="346"/>
    </location>
</feature>
<dbReference type="GO" id="GO:0009307">
    <property type="term" value="P:DNA restriction-modification system"/>
    <property type="evidence" value="ECO:0007669"/>
    <property type="project" value="InterPro"/>
</dbReference>
<keyword evidence="1" id="KW-1133">Transmembrane helix</keyword>
<feature type="transmembrane region" description="Helical" evidence="1">
    <location>
        <begin position="554"/>
        <end position="573"/>
    </location>
</feature>
<dbReference type="Proteomes" id="UP000199451">
    <property type="component" value="Unassembled WGS sequence"/>
</dbReference>
<sequence length="588" mass="62757">MDHDRFERFVAELWEEMGYKTVERPSSGDNGIDVIARKRGPMGKTTAIQAKRYKESNTVGSPEIQQYFAMKYQVGADEGLLVTTGRFTSQAHDRAADLGVKLIDGHDLIRLIRNHTSVAFYRRYRGELGIDDDELAAWVAHRESRTVVERVRRRLADTVGTTEVVAGRALQDVGETLRSTQRALRRAELRLRGYDPVLATEDGEGPRESDDEDLWGQNLIRGGNSLAERGFGRRELPLVSWTLGTRSVIPLAGISPRLRMAKNGFDRWLVLAMVGFVLTVASVGMVYTEVGARLGPTLVGLLSFAGGLASVAGVVGATLAGPMSFGNLVRLCYVLPLLGPVANWTGRGVGSIPPLPTVGLPAVAGLCAFGLHTLVLRSLHIEAQWRLDDLTESYVPVHEPSTVFGLAGSIAVAGGVLLSGVGVPFGDVGVVRPLVELAVACGFVCVTVDATGRLFRGGLIAFVAGTVLTGYLVWVAHTLGALPPSIAFGSDLFLVVSAVAIGGLALLVRRSRTRVLRRSWVLVGGGAALLAGTAYFTVRLTGLSQLQTAIPTETVAYAAVGASVVFYGALVVIEQLVVQQTLFSSTTG</sequence>
<dbReference type="InterPro" id="IPR011856">
    <property type="entry name" value="tRNA_endonuc-like_dom_sf"/>
</dbReference>
<evidence type="ECO:0000256" key="1">
    <source>
        <dbReference type="SAM" id="Phobius"/>
    </source>
</evidence>
<dbReference type="SUPFAM" id="SSF52980">
    <property type="entry name" value="Restriction endonuclease-like"/>
    <property type="match status" value="1"/>
</dbReference>
<proteinExistence type="predicted"/>
<evidence type="ECO:0000259" key="2">
    <source>
        <dbReference type="Pfam" id="PF04471"/>
    </source>
</evidence>
<feature type="domain" description="Restriction endonuclease type IV Mrr" evidence="2">
    <location>
        <begin position="1"/>
        <end position="112"/>
    </location>
</feature>